<evidence type="ECO:0000313" key="2">
    <source>
        <dbReference type="Proteomes" id="UP001519460"/>
    </source>
</evidence>
<keyword evidence="2" id="KW-1185">Reference proteome</keyword>
<name>A0ABD0KT40_9CAEN</name>
<organism evidence="1 2">
    <name type="scientific">Batillaria attramentaria</name>
    <dbReference type="NCBI Taxonomy" id="370345"/>
    <lineage>
        <taxon>Eukaryota</taxon>
        <taxon>Metazoa</taxon>
        <taxon>Spiralia</taxon>
        <taxon>Lophotrochozoa</taxon>
        <taxon>Mollusca</taxon>
        <taxon>Gastropoda</taxon>
        <taxon>Caenogastropoda</taxon>
        <taxon>Sorbeoconcha</taxon>
        <taxon>Cerithioidea</taxon>
        <taxon>Batillariidae</taxon>
        <taxon>Batillaria</taxon>
    </lineage>
</organism>
<dbReference type="EMBL" id="JACVVK020000129">
    <property type="protein sequence ID" value="KAK7490168.1"/>
    <property type="molecule type" value="Genomic_DNA"/>
</dbReference>
<sequence length="124" mass="13168">MVEVGEGRFVWMSSVKMARVGASLPCPVNLVPGSGSARDIAANNVLAGSLARGSSRGEGSAHDSSVVLLAADLLSNGIQNLQLTVNHNFLETTSVVQRMYMAVHIRTPAFHALLHVPRVFSLQC</sequence>
<comment type="caution">
    <text evidence="1">The sequence shown here is derived from an EMBL/GenBank/DDBJ whole genome shotgun (WGS) entry which is preliminary data.</text>
</comment>
<dbReference type="AlphaFoldDB" id="A0ABD0KT40"/>
<protein>
    <submittedName>
        <fullName evidence="1">Uncharacterized protein</fullName>
    </submittedName>
</protein>
<gene>
    <name evidence="1" type="ORF">BaRGS_00018513</name>
</gene>
<evidence type="ECO:0000313" key="1">
    <source>
        <dbReference type="EMBL" id="KAK7490168.1"/>
    </source>
</evidence>
<proteinExistence type="predicted"/>
<dbReference type="Proteomes" id="UP001519460">
    <property type="component" value="Unassembled WGS sequence"/>
</dbReference>
<reference evidence="1 2" key="1">
    <citation type="journal article" date="2023" name="Sci. Data">
        <title>Genome assembly of the Korean intertidal mud-creeper Batillaria attramentaria.</title>
        <authorList>
            <person name="Patra A.K."/>
            <person name="Ho P.T."/>
            <person name="Jun S."/>
            <person name="Lee S.J."/>
            <person name="Kim Y."/>
            <person name="Won Y.J."/>
        </authorList>
    </citation>
    <scope>NUCLEOTIDE SEQUENCE [LARGE SCALE GENOMIC DNA]</scope>
    <source>
        <strain evidence="1">Wonlab-2016</strain>
    </source>
</reference>
<accession>A0ABD0KT40</accession>